<dbReference type="SUPFAM" id="SSF56281">
    <property type="entry name" value="Metallo-hydrolase/oxidoreductase"/>
    <property type="match status" value="1"/>
</dbReference>
<dbReference type="GO" id="GO:0016787">
    <property type="term" value="F:hydrolase activity"/>
    <property type="evidence" value="ECO:0007669"/>
    <property type="project" value="UniProtKB-KW"/>
</dbReference>
<dbReference type="Gene3D" id="3.40.50.10890">
    <property type="match status" value="1"/>
</dbReference>
<dbReference type="InterPro" id="IPR022712">
    <property type="entry name" value="Beta_Casp"/>
</dbReference>
<dbReference type="Pfam" id="PF10996">
    <property type="entry name" value="Beta-Casp"/>
    <property type="match status" value="1"/>
</dbReference>
<evidence type="ECO:0000313" key="5">
    <source>
        <dbReference type="Proteomes" id="UP000184251"/>
    </source>
</evidence>
<dbReference type="AlphaFoldDB" id="A0A1M4Z5G2"/>
<keyword evidence="5" id="KW-1185">Reference proteome</keyword>
<dbReference type="Proteomes" id="UP000184251">
    <property type="component" value="Unassembled WGS sequence"/>
</dbReference>
<dbReference type="Pfam" id="PF07521">
    <property type="entry name" value="RMMBL"/>
    <property type="match status" value="1"/>
</dbReference>
<dbReference type="SMART" id="SM00849">
    <property type="entry name" value="Lactamase_B"/>
    <property type="match status" value="1"/>
</dbReference>
<keyword evidence="1" id="KW-0378">Hydrolase</keyword>
<dbReference type="SMART" id="SM01027">
    <property type="entry name" value="Beta-Casp"/>
    <property type="match status" value="1"/>
</dbReference>
<dbReference type="GO" id="GO:0004521">
    <property type="term" value="F:RNA endonuclease activity"/>
    <property type="evidence" value="ECO:0007669"/>
    <property type="project" value="TreeGrafter"/>
</dbReference>
<dbReference type="PANTHER" id="PTHR11203">
    <property type="entry name" value="CLEAVAGE AND POLYADENYLATION SPECIFICITY FACTOR FAMILY MEMBER"/>
    <property type="match status" value="1"/>
</dbReference>
<evidence type="ECO:0000259" key="3">
    <source>
        <dbReference type="SMART" id="SM01027"/>
    </source>
</evidence>
<evidence type="ECO:0000256" key="1">
    <source>
        <dbReference type="ARBA" id="ARBA00022801"/>
    </source>
</evidence>
<dbReference type="RefSeq" id="WP_073271492.1">
    <property type="nucleotide sequence ID" value="NZ_FQTU01000015.1"/>
</dbReference>
<organism evidence="4 5">
    <name type="scientific">Alkalibacter saccharofermentans DSM 14828</name>
    <dbReference type="NCBI Taxonomy" id="1120975"/>
    <lineage>
        <taxon>Bacteria</taxon>
        <taxon>Bacillati</taxon>
        <taxon>Bacillota</taxon>
        <taxon>Clostridia</taxon>
        <taxon>Eubacteriales</taxon>
        <taxon>Eubacteriaceae</taxon>
        <taxon>Alkalibacter</taxon>
    </lineage>
</organism>
<protein>
    <submittedName>
        <fullName evidence="4">Metallo-beta-lactamase family protein</fullName>
    </submittedName>
</protein>
<sequence length="525" mass="59266">MKLSFYGAAQMVTGSCFLAETHGKKFLVDCGMFQGGKEFEELNYKEFPFDPADLDFMLLTHAHIDHSGRIPKLCKEGFTGKIYTNHATVELCDIMLQDSGHIQEMESEWKNRKRLRKGLDERPPMYNVADAVNSMKQFAGVDYRKEIEIDSALKVRFINSGHMLGSAFVEIKVYENGRWNVYLFTGDIGNTNIPLLKDPATVEEVDYLVIESTYGDRTHSNGRGQSKELLSIIKKTAAKGGNIVIPSFAVGRTQEVLYDINKYKEKGLLGEFDKIPVYVDSPLAIKATEIFRRNCKHFDKETKKMIAEGDDPLLFENLHFTLTSDESKQINSDKKSKVIISASGMCEAGRIKHHLKHNLWRKESSVVFVGYQAPGTLGFSLKTGVGKVRIFGEEIAVKSGIYSVEGFSSHADLDGIVDWIGSNKKLPEKMILIHGEKEGMENLKNTLEDKFHREVLIPNMGDTIEITYSEEIIDHKDIIEVEAAAKEKITSELYELIDLVEKGYGKHVDMDKVINDIEKLKELIS</sequence>
<dbReference type="PROSITE" id="PS51257">
    <property type="entry name" value="PROKAR_LIPOPROTEIN"/>
    <property type="match status" value="1"/>
</dbReference>
<evidence type="ECO:0000259" key="2">
    <source>
        <dbReference type="SMART" id="SM00849"/>
    </source>
</evidence>
<dbReference type="InterPro" id="IPR001279">
    <property type="entry name" value="Metallo-B-lactamas"/>
</dbReference>
<name>A0A1M4Z5G2_9FIRM</name>
<feature type="domain" description="Metallo-beta-lactamase" evidence="2">
    <location>
        <begin position="13"/>
        <end position="248"/>
    </location>
</feature>
<dbReference type="Gene3D" id="3.60.15.10">
    <property type="entry name" value="Ribonuclease Z/Hydroxyacylglutathione hydrolase-like"/>
    <property type="match status" value="1"/>
</dbReference>
<dbReference type="PANTHER" id="PTHR11203:SF37">
    <property type="entry name" value="INTEGRATOR COMPLEX SUBUNIT 11"/>
    <property type="match status" value="1"/>
</dbReference>
<dbReference type="InterPro" id="IPR036866">
    <property type="entry name" value="RibonucZ/Hydroxyglut_hydro"/>
</dbReference>
<accession>A0A1M4Z5G2</accession>
<dbReference type="CDD" id="cd16295">
    <property type="entry name" value="TTHA0252-CPSF-like_MBL-fold"/>
    <property type="match status" value="1"/>
</dbReference>
<dbReference type="OrthoDB" id="9803916at2"/>
<dbReference type="InterPro" id="IPR011108">
    <property type="entry name" value="RMMBL"/>
</dbReference>
<feature type="domain" description="Beta-Casp" evidence="3">
    <location>
        <begin position="253"/>
        <end position="381"/>
    </location>
</feature>
<dbReference type="InterPro" id="IPR050698">
    <property type="entry name" value="MBL"/>
</dbReference>
<gene>
    <name evidence="4" type="ORF">SAMN02746064_01955</name>
</gene>
<proteinExistence type="predicted"/>
<reference evidence="4 5" key="1">
    <citation type="submission" date="2016-11" db="EMBL/GenBank/DDBJ databases">
        <authorList>
            <person name="Jaros S."/>
            <person name="Januszkiewicz K."/>
            <person name="Wedrychowicz H."/>
        </authorList>
    </citation>
    <scope>NUCLEOTIDE SEQUENCE [LARGE SCALE GENOMIC DNA]</scope>
    <source>
        <strain evidence="4 5">DSM 14828</strain>
    </source>
</reference>
<dbReference type="STRING" id="1120975.SAMN02746064_01955"/>
<dbReference type="EMBL" id="FQTU01000015">
    <property type="protein sequence ID" value="SHF13198.1"/>
    <property type="molecule type" value="Genomic_DNA"/>
</dbReference>
<evidence type="ECO:0000313" key="4">
    <source>
        <dbReference type="EMBL" id="SHF13198.1"/>
    </source>
</evidence>
<dbReference type="Pfam" id="PF00753">
    <property type="entry name" value="Lactamase_B"/>
    <property type="match status" value="1"/>
</dbReference>